<dbReference type="Proteomes" id="UP000636888">
    <property type="component" value="Unassembled WGS sequence"/>
</dbReference>
<evidence type="ECO:0008006" key="3">
    <source>
        <dbReference type="Google" id="ProtNLM"/>
    </source>
</evidence>
<name>A0A8J7JLB5_9BACT</name>
<gene>
    <name evidence="1" type="ORF">JFN93_08285</name>
</gene>
<protein>
    <recommendedName>
        <fullName evidence="3">Lipoprotein</fullName>
    </recommendedName>
</protein>
<dbReference type="PROSITE" id="PS51257">
    <property type="entry name" value="PROKAR_LIPOPROTEIN"/>
    <property type="match status" value="1"/>
</dbReference>
<organism evidence="1 2">
    <name type="scientific">Geomesophilobacter sediminis</name>
    <dbReference type="NCBI Taxonomy" id="2798584"/>
    <lineage>
        <taxon>Bacteria</taxon>
        <taxon>Pseudomonadati</taxon>
        <taxon>Thermodesulfobacteriota</taxon>
        <taxon>Desulfuromonadia</taxon>
        <taxon>Geobacterales</taxon>
        <taxon>Geobacteraceae</taxon>
        <taxon>Geomesophilobacter</taxon>
    </lineage>
</organism>
<comment type="caution">
    <text evidence="1">The sequence shown here is derived from an EMBL/GenBank/DDBJ whole genome shotgun (WGS) entry which is preliminary data.</text>
</comment>
<evidence type="ECO:0000313" key="2">
    <source>
        <dbReference type="Proteomes" id="UP000636888"/>
    </source>
</evidence>
<dbReference type="EMBL" id="JAEMHM010000006">
    <property type="protein sequence ID" value="MBJ6724700.1"/>
    <property type="molecule type" value="Genomic_DNA"/>
</dbReference>
<keyword evidence="2" id="KW-1185">Reference proteome</keyword>
<accession>A0A8J7JLB5</accession>
<dbReference type="AlphaFoldDB" id="A0A8J7JLB5"/>
<proteinExistence type="predicted"/>
<evidence type="ECO:0000313" key="1">
    <source>
        <dbReference type="EMBL" id="MBJ6724700.1"/>
    </source>
</evidence>
<dbReference type="RefSeq" id="WP_199383594.1">
    <property type="nucleotide sequence ID" value="NZ_JAEMHM010000006.1"/>
</dbReference>
<reference evidence="1" key="1">
    <citation type="submission" date="2020-12" db="EMBL/GenBank/DDBJ databases">
        <title>Geomonas sp. Red875, isolated from river sediment.</title>
        <authorList>
            <person name="Xu Z."/>
            <person name="Zhang Z."/>
            <person name="Masuda Y."/>
            <person name="Itoh H."/>
            <person name="Senoo K."/>
        </authorList>
    </citation>
    <scope>NUCLEOTIDE SEQUENCE</scope>
    <source>
        <strain evidence="1">Red875</strain>
    </source>
</reference>
<sequence length="188" mass="21141">MQKAFVAAVVALLAAGCSQTTVKTEWKDPAYAGPAVRSVVVLCLPPDSREKQCEDEFITQLKEKGIAATSGHSSIASASSRDNALARARQLGVERLLVSRFLQRKSQLDIYPREDSMLMMPDEELWGGYDYVENRYQVFATVLYDVTRGKPIWTAESDTFERPSEKKTLRSYVKAMVKKMQQRGLLAR</sequence>